<accession>A0ABD0XN72</accession>
<dbReference type="GO" id="GO:0016042">
    <property type="term" value="P:lipid catabolic process"/>
    <property type="evidence" value="ECO:0007669"/>
    <property type="project" value="UniProtKB-UniRule"/>
</dbReference>
<organism evidence="13 14">
    <name type="scientific">Umbra pygmaea</name>
    <name type="common">Eastern mudminnow</name>
    <dbReference type="NCBI Taxonomy" id="75934"/>
    <lineage>
        <taxon>Eukaryota</taxon>
        <taxon>Metazoa</taxon>
        <taxon>Chordata</taxon>
        <taxon>Craniata</taxon>
        <taxon>Vertebrata</taxon>
        <taxon>Euteleostomi</taxon>
        <taxon>Actinopterygii</taxon>
        <taxon>Neopterygii</taxon>
        <taxon>Teleostei</taxon>
        <taxon>Protacanthopterygii</taxon>
        <taxon>Esociformes</taxon>
        <taxon>Umbridae</taxon>
        <taxon>Umbra</taxon>
    </lineage>
</organism>
<dbReference type="Pfam" id="PF01735">
    <property type="entry name" value="PLA2_B"/>
    <property type="match status" value="1"/>
</dbReference>
<dbReference type="InterPro" id="IPR041847">
    <property type="entry name" value="C2_cPLA2"/>
</dbReference>
<dbReference type="InterPro" id="IPR016035">
    <property type="entry name" value="Acyl_Trfase/lysoPLipase"/>
</dbReference>
<gene>
    <name evidence="13" type="ORF">UPYG_G00032980</name>
</gene>
<dbReference type="Gene3D" id="2.60.40.150">
    <property type="entry name" value="C2 domain"/>
    <property type="match status" value="1"/>
</dbReference>
<dbReference type="InterPro" id="IPR000008">
    <property type="entry name" value="C2_dom"/>
</dbReference>
<keyword evidence="14" id="KW-1185">Reference proteome</keyword>
<dbReference type="GO" id="GO:0005737">
    <property type="term" value="C:cytoplasm"/>
    <property type="evidence" value="ECO:0007669"/>
    <property type="project" value="UniProtKB-SubCell"/>
</dbReference>
<dbReference type="GO" id="GO:0004623">
    <property type="term" value="F:phospholipase A2 activity"/>
    <property type="evidence" value="ECO:0007669"/>
    <property type="project" value="UniProtKB-EC"/>
</dbReference>
<dbReference type="CDD" id="cd04036">
    <property type="entry name" value="C2_cPLA2"/>
    <property type="match status" value="1"/>
</dbReference>
<dbReference type="AlphaFoldDB" id="A0ABD0XN72"/>
<dbReference type="SMART" id="SM00239">
    <property type="entry name" value="C2"/>
    <property type="match status" value="1"/>
</dbReference>
<dbReference type="PROSITE" id="PS51210">
    <property type="entry name" value="PLA2C"/>
    <property type="match status" value="1"/>
</dbReference>
<feature type="domain" description="PLA2c" evidence="12">
    <location>
        <begin position="160"/>
        <end position="760"/>
    </location>
</feature>
<name>A0ABD0XN72_UMBPY</name>
<dbReference type="Pfam" id="PF00168">
    <property type="entry name" value="C2"/>
    <property type="match status" value="1"/>
</dbReference>
<comment type="domain">
    <text evidence="9">The N-terminal C2 domain associates with lipid membranes upon calcium binding.</text>
</comment>
<keyword evidence="2 9" id="KW-0963">Cytoplasm</keyword>
<dbReference type="InterPro" id="IPR035892">
    <property type="entry name" value="C2_domain_sf"/>
</dbReference>
<dbReference type="GO" id="GO:0046872">
    <property type="term" value="F:metal ion binding"/>
    <property type="evidence" value="ECO:0007669"/>
    <property type="project" value="UniProtKB-KW"/>
</dbReference>
<evidence type="ECO:0000256" key="1">
    <source>
        <dbReference type="ARBA" id="ARBA00004496"/>
    </source>
</evidence>
<keyword evidence="7 8" id="KW-0443">Lipid metabolism</keyword>
<dbReference type="PANTHER" id="PTHR10728">
    <property type="entry name" value="CYTOSOLIC PHOSPHOLIPASE A2"/>
    <property type="match status" value="1"/>
</dbReference>
<evidence type="ECO:0000256" key="7">
    <source>
        <dbReference type="ARBA" id="ARBA00023098"/>
    </source>
</evidence>
<proteinExistence type="predicted"/>
<feature type="region of interest" description="Disordered" evidence="10">
    <location>
        <begin position="442"/>
        <end position="478"/>
    </location>
</feature>
<dbReference type="SMART" id="SM00022">
    <property type="entry name" value="PLAc"/>
    <property type="match status" value="1"/>
</dbReference>
<comment type="catalytic activity">
    <reaction evidence="9">
        <text>a 1,2-diacyl-sn-glycero-3-phosphocholine + H2O = a 1-acyl-sn-glycero-3-phosphocholine + a fatty acid + H(+)</text>
        <dbReference type="Rhea" id="RHEA:15801"/>
        <dbReference type="ChEBI" id="CHEBI:15377"/>
        <dbReference type="ChEBI" id="CHEBI:15378"/>
        <dbReference type="ChEBI" id="CHEBI:28868"/>
        <dbReference type="ChEBI" id="CHEBI:57643"/>
        <dbReference type="ChEBI" id="CHEBI:58168"/>
        <dbReference type="EC" id="3.1.1.4"/>
    </reaction>
</comment>
<evidence type="ECO:0000256" key="5">
    <source>
        <dbReference type="ARBA" id="ARBA00022837"/>
    </source>
</evidence>
<evidence type="ECO:0000256" key="9">
    <source>
        <dbReference type="RuleBase" id="RU362102"/>
    </source>
</evidence>
<comment type="caution">
    <text evidence="13">The sequence shown here is derived from an EMBL/GenBank/DDBJ whole genome shotgun (WGS) entry which is preliminary data.</text>
</comment>
<keyword evidence="6 8" id="KW-0442">Lipid degradation</keyword>
<dbReference type="EMBL" id="JAGEUA010000001">
    <property type="protein sequence ID" value="KAL1022834.1"/>
    <property type="molecule type" value="Genomic_DNA"/>
</dbReference>
<dbReference type="PANTHER" id="PTHR10728:SF13">
    <property type="entry name" value="CYTOSOLIC PHOSPHOLIPASE A2"/>
    <property type="match status" value="1"/>
</dbReference>
<dbReference type="EC" id="3.1.1.4" evidence="9"/>
<keyword evidence="3 9" id="KW-0479">Metal-binding</keyword>
<reference evidence="13 14" key="1">
    <citation type="submission" date="2024-06" db="EMBL/GenBank/DDBJ databases">
        <authorList>
            <person name="Pan Q."/>
            <person name="Wen M."/>
            <person name="Jouanno E."/>
            <person name="Zahm M."/>
            <person name="Klopp C."/>
            <person name="Cabau C."/>
            <person name="Louis A."/>
            <person name="Berthelot C."/>
            <person name="Parey E."/>
            <person name="Roest Crollius H."/>
            <person name="Montfort J."/>
            <person name="Robinson-Rechavi M."/>
            <person name="Bouchez O."/>
            <person name="Lampietro C."/>
            <person name="Lopez Roques C."/>
            <person name="Donnadieu C."/>
            <person name="Postlethwait J."/>
            <person name="Bobe J."/>
            <person name="Verreycken H."/>
            <person name="Guiguen Y."/>
        </authorList>
    </citation>
    <scope>NUCLEOTIDE SEQUENCE [LARGE SCALE GENOMIC DNA]</scope>
    <source>
        <strain evidence="13">Up_M1</strain>
        <tissue evidence="13">Testis</tissue>
    </source>
</reference>
<dbReference type="Gene3D" id="3.40.1090.10">
    <property type="entry name" value="Cytosolic phospholipase A2 catalytic domain"/>
    <property type="match status" value="1"/>
</dbReference>
<evidence type="ECO:0000259" key="11">
    <source>
        <dbReference type="PROSITE" id="PS50004"/>
    </source>
</evidence>
<dbReference type="CDD" id="cd07200">
    <property type="entry name" value="cPLA2_Grp-IVA"/>
    <property type="match status" value="1"/>
</dbReference>
<comment type="subcellular location">
    <subcellularLocation>
        <location evidence="1">Cytoplasm</location>
    </subcellularLocation>
</comment>
<keyword evidence="4 8" id="KW-0378">Hydrolase</keyword>
<evidence type="ECO:0000256" key="8">
    <source>
        <dbReference type="PROSITE-ProRule" id="PRU00555"/>
    </source>
</evidence>
<evidence type="ECO:0000256" key="10">
    <source>
        <dbReference type="SAM" id="MobiDB-lite"/>
    </source>
</evidence>
<evidence type="ECO:0000256" key="2">
    <source>
        <dbReference type="ARBA" id="ARBA00022490"/>
    </source>
</evidence>
<dbReference type="InterPro" id="IPR002642">
    <property type="entry name" value="LysoPLipase_cat_dom"/>
</dbReference>
<evidence type="ECO:0000256" key="6">
    <source>
        <dbReference type="ARBA" id="ARBA00022963"/>
    </source>
</evidence>
<evidence type="ECO:0000256" key="4">
    <source>
        <dbReference type="ARBA" id="ARBA00022801"/>
    </source>
</evidence>
<dbReference type="SUPFAM" id="SSF49562">
    <property type="entry name" value="C2 domain (Calcium/lipid-binding domain, CaLB)"/>
    <property type="match status" value="1"/>
</dbReference>
<feature type="domain" description="C2" evidence="11">
    <location>
        <begin position="16"/>
        <end position="143"/>
    </location>
</feature>
<evidence type="ECO:0000313" key="13">
    <source>
        <dbReference type="EMBL" id="KAL1022834.1"/>
    </source>
</evidence>
<keyword evidence="5 9" id="KW-0106">Calcium</keyword>
<dbReference type="PROSITE" id="PS50004">
    <property type="entry name" value="C2"/>
    <property type="match status" value="1"/>
</dbReference>
<evidence type="ECO:0000259" key="12">
    <source>
        <dbReference type="PROSITE" id="PS51210"/>
    </source>
</evidence>
<evidence type="ECO:0000256" key="3">
    <source>
        <dbReference type="ARBA" id="ARBA00022723"/>
    </source>
</evidence>
<dbReference type="SUPFAM" id="SSF52151">
    <property type="entry name" value="FabD/lysophospholipase-like"/>
    <property type="match status" value="1"/>
</dbReference>
<dbReference type="Proteomes" id="UP001557470">
    <property type="component" value="Unassembled WGS sequence"/>
</dbReference>
<sequence length="771" mass="87432">MEDPSEFKDTSGAWATPNLPTMSSIDPYQYIIVEQQFSHKLRVTVVRAKNVTKGALGDLLDTPDPYLELFIPTAPESRKRTRHIDNNINPEWNETFNFILDPNQENVLEITLMDANYVMDEKLGTASYNISKSLKAGQKETVNILIGKATNVYLEMALEVCTNLDLRFSLALCDKEKLFRQARRERVMLGIKKLLDMEKPSFLPGTLKEVPVIAIVGSGGGFRAMVGFSGVMKALYESGILDCATYIAGLSGSTWYMSTLFSHPEFPAKGPKEINAELMKSVNSNPLRLLLPQHITNYIQALWSKKANGQPVTFTDIFGMLIGETLIPARMDTKLSELQEKVNQGQCPLPLFTCLHVKPDVSELMFADWVEFSPYEIGMAKYGTFMTPDLFGSKFFMGTAVKQYEENPLHFLMGVWGSAFSILFNRVLGVKDTVGGSTMEEELEQIKPQHIVGEDSLDNDEEPRKGGSENSEAEDEYHRTAQKSWVQRMISSLFSDSSLFNTREGRAGKVHNFMLGLNLNTNLPFSSFGDLMYQNSCASVEEEVDAVTDPDEFAGIYEPLDVKSKKIHIVDSGLTYNLPYPLILRPQRGVDLIISFDFSARPSDSSPPFKELLLAEKWARMNKLPFPKIDPKVFDREGLKECYIFKPKKGERNCPTVIHFVLVNIDFRTFKAPGVPRETENEKEMADFDIFDDPETPYSTFNFHYSNQAFTQLHDLMEFNTLNNIEVIKEAIKESIMYRKENPSRCSVSLSLNEIQNKMFLKRETREKARK</sequence>
<dbReference type="FunFam" id="2.60.40.150:FF:000030">
    <property type="entry name" value="Phospholipase A2"/>
    <property type="match status" value="1"/>
</dbReference>
<evidence type="ECO:0000313" key="14">
    <source>
        <dbReference type="Proteomes" id="UP001557470"/>
    </source>
</evidence>
<protein>
    <recommendedName>
        <fullName evidence="9">Phospholipase A2</fullName>
        <ecNumber evidence="9">3.1.1.4</ecNumber>
    </recommendedName>
</protein>